<evidence type="ECO:0000313" key="3">
    <source>
        <dbReference type="Proteomes" id="UP000479692"/>
    </source>
</evidence>
<dbReference type="AlphaFoldDB" id="A0A7C9HPX4"/>
<name>A0A7C9HPX4_9GAMM</name>
<dbReference type="InterPro" id="IPR025528">
    <property type="entry name" value="BrnA_antitoxin"/>
</dbReference>
<gene>
    <name evidence="2" type="ORF">GN331_01160</name>
</gene>
<protein>
    <recommendedName>
        <fullName evidence="4">CopG family transcriptional regulator</fullName>
    </recommendedName>
</protein>
<keyword evidence="3" id="KW-1185">Reference proteome</keyword>
<evidence type="ECO:0008006" key="4">
    <source>
        <dbReference type="Google" id="ProtNLM"/>
    </source>
</evidence>
<dbReference type="EMBL" id="WOXT01000001">
    <property type="protein sequence ID" value="MUV12811.1"/>
    <property type="molecule type" value="Genomic_DNA"/>
</dbReference>
<organism evidence="2 3">
    <name type="scientific">Noviluteimonas gilva</name>
    <dbReference type="NCBI Taxonomy" id="2682097"/>
    <lineage>
        <taxon>Bacteria</taxon>
        <taxon>Pseudomonadati</taxon>
        <taxon>Pseudomonadota</taxon>
        <taxon>Gammaproteobacteria</taxon>
        <taxon>Lysobacterales</taxon>
        <taxon>Lysobacteraceae</taxon>
        <taxon>Noviluteimonas</taxon>
    </lineage>
</organism>
<proteinExistence type="predicted"/>
<feature type="region of interest" description="Disordered" evidence="1">
    <location>
        <begin position="89"/>
        <end position="114"/>
    </location>
</feature>
<reference evidence="2 3" key="1">
    <citation type="submission" date="2019-12" db="EMBL/GenBank/DDBJ databases">
        <authorList>
            <person name="Xu J."/>
        </authorList>
    </citation>
    <scope>NUCLEOTIDE SEQUENCE [LARGE SCALE GENOMIC DNA]</scope>
    <source>
        <strain evidence="2 3">HX-5-24</strain>
    </source>
</reference>
<evidence type="ECO:0000256" key="1">
    <source>
        <dbReference type="SAM" id="MobiDB-lite"/>
    </source>
</evidence>
<sequence>MARELDWSNARRGAVIATPGKTRITIYIDDDVLDAFRDRAEAEGRGYQTAMNEALRRSLVASASKHEALLARLQSAIAGVLEGVRIVDAPKPRPVTKRSPRGGAVTKATKPRKR</sequence>
<evidence type="ECO:0000313" key="2">
    <source>
        <dbReference type="EMBL" id="MUV12811.1"/>
    </source>
</evidence>
<accession>A0A7C9HPX4</accession>
<dbReference type="Proteomes" id="UP000479692">
    <property type="component" value="Unassembled WGS sequence"/>
</dbReference>
<comment type="caution">
    <text evidence="2">The sequence shown here is derived from an EMBL/GenBank/DDBJ whole genome shotgun (WGS) entry which is preliminary data.</text>
</comment>
<dbReference type="Pfam" id="PF14384">
    <property type="entry name" value="BrnA_antitoxin"/>
    <property type="match status" value="1"/>
</dbReference>